<name>A0A0G4FM62_VITBC</name>
<dbReference type="InterPro" id="IPR029020">
    <property type="entry name" value="Ammonium/urea_transptr"/>
</dbReference>
<keyword evidence="4 8" id="KW-0812">Transmembrane</keyword>
<feature type="transmembrane region" description="Helical" evidence="8">
    <location>
        <begin position="233"/>
        <end position="251"/>
    </location>
</feature>
<dbReference type="GO" id="GO:0005886">
    <property type="term" value="C:plasma membrane"/>
    <property type="evidence" value="ECO:0007669"/>
    <property type="project" value="TreeGrafter"/>
</dbReference>
<evidence type="ECO:0000313" key="10">
    <source>
        <dbReference type="EMBL" id="CEM14635.1"/>
    </source>
</evidence>
<dbReference type="EMBL" id="CDMY01000456">
    <property type="protein sequence ID" value="CEM14635.1"/>
    <property type="molecule type" value="Genomic_DNA"/>
</dbReference>
<evidence type="ECO:0000256" key="1">
    <source>
        <dbReference type="ARBA" id="ARBA00004141"/>
    </source>
</evidence>
<evidence type="ECO:0000256" key="2">
    <source>
        <dbReference type="ARBA" id="ARBA00005887"/>
    </source>
</evidence>
<dbReference type="GO" id="GO:0008519">
    <property type="term" value="F:ammonium channel activity"/>
    <property type="evidence" value="ECO:0007669"/>
    <property type="project" value="InterPro"/>
</dbReference>
<sequence>MIKNAVDILVCSFAYALVGFQLSYATADPFVPPDDMARFFFNLAFASTAATILSGALAERLRLNAYIILTLAVGSVIYPIVTWWVWADDGLLQKQGYIDFAGGSVVHVLGGVGALTAAAMLGPRVGRYPEYSPWDMPVLRRLLGRSLDPDQYMLPPGLPAIEDAPHPFRIVSGTLFLWGARYGFNCGSTMGVTAGGAYVAARVAVITTMGAVGGGLAIVAISMMSRRWVPLRLCTGILAGLVSITAGAPHLGMYEAMAVGALGALLARLSTAILKWCQIDDVVGAFGTHGVPGAWGVLAVALFAKSASCGDYTTVGLFYAATKEQVNEAFVQVGVQLGGLLLIIAFTSASVAIVCFVLNQTPMKLRVSFGEELTGLDWMEQSIKNMHQARMEVVESLVHSVAGLNAEWDLSWLSAEAKRLKLHKSTSRTMETTLNHFVKASRALRDASAQRRSSTGSEVDVELPVFMPLGTLVVLVHRAEMKKGVSTPDDRTFFVEVKLVRGDPDSADGTAKLQPHPGFRRARDTAIVDEAATQSAYVWEEPLVFANVGNEVVNDLLIQFNVYDARSLRDMRGDCFGSSLATKALANDVSAAAAGFKKKHSIMTGSAFYPACPSSWEQDLAGDDFQKDMMEGGVKTKELCRAIRLEARRSSLARRMSFMRKDDEKKIIITGKLYFSIEFRTSDFDKSLSKAISSLVAVDKQLEARKRNSIPTSELDLPISPTAGKGSLSTFSRRTHNLIKKGIARIAKSMARSPKSGDALQPGLDMFAHRRRASVGRCSVMSNDERVSLEVDAPPLQAAPSAAHLLAAPKIISS</sequence>
<evidence type="ECO:0000256" key="6">
    <source>
        <dbReference type="ARBA" id="ARBA00023136"/>
    </source>
</evidence>
<evidence type="ECO:0000256" key="8">
    <source>
        <dbReference type="SAM" id="Phobius"/>
    </source>
</evidence>
<accession>A0A0G4FM62</accession>
<feature type="transmembrane region" description="Helical" evidence="8">
    <location>
        <begin position="65"/>
        <end position="86"/>
    </location>
</feature>
<feature type="transmembrane region" description="Helical" evidence="8">
    <location>
        <begin position="37"/>
        <end position="58"/>
    </location>
</feature>
<dbReference type="InterPro" id="IPR024041">
    <property type="entry name" value="NH4_transpt_AmtB-like_dom"/>
</dbReference>
<comment type="similarity">
    <text evidence="2">Belongs to the ammonia transporter channel (TC 1.A.11.2) family.</text>
</comment>
<dbReference type="InParanoid" id="A0A0G4FM62"/>
<evidence type="ECO:0000256" key="5">
    <source>
        <dbReference type="ARBA" id="ARBA00022989"/>
    </source>
</evidence>
<proteinExistence type="inferred from homology"/>
<dbReference type="PROSITE" id="PS01219">
    <property type="entry name" value="AMMONIUM_TRANSP"/>
    <property type="match status" value="1"/>
</dbReference>
<dbReference type="OrthoDB" id="407750at2759"/>
<dbReference type="AlphaFoldDB" id="A0A0G4FM62"/>
<evidence type="ECO:0000313" key="11">
    <source>
        <dbReference type="Proteomes" id="UP000041254"/>
    </source>
</evidence>
<evidence type="ECO:0000256" key="7">
    <source>
        <dbReference type="ARBA" id="ARBA00023177"/>
    </source>
</evidence>
<comment type="subcellular location">
    <subcellularLocation>
        <location evidence="1">Membrane</location>
        <topology evidence="1">Multi-pass membrane protein</topology>
    </subcellularLocation>
</comment>
<dbReference type="Pfam" id="PF00909">
    <property type="entry name" value="Ammonium_transp"/>
    <property type="match status" value="2"/>
</dbReference>
<keyword evidence="11" id="KW-1185">Reference proteome</keyword>
<dbReference type="SUPFAM" id="SSF111352">
    <property type="entry name" value="Ammonium transporter"/>
    <property type="match status" value="1"/>
</dbReference>
<feature type="domain" description="Ammonium transporter AmtB-like" evidence="9">
    <location>
        <begin position="1"/>
        <end position="129"/>
    </location>
</feature>
<evidence type="ECO:0000256" key="4">
    <source>
        <dbReference type="ARBA" id="ARBA00022692"/>
    </source>
</evidence>
<keyword evidence="6 8" id="KW-0472">Membrane</keyword>
<dbReference type="VEuPathDB" id="CryptoDB:Vbra_21430"/>
<evidence type="ECO:0000259" key="9">
    <source>
        <dbReference type="Pfam" id="PF00909"/>
    </source>
</evidence>
<organism evidence="10 11">
    <name type="scientific">Vitrella brassicaformis (strain CCMP3155)</name>
    <dbReference type="NCBI Taxonomy" id="1169540"/>
    <lineage>
        <taxon>Eukaryota</taxon>
        <taxon>Sar</taxon>
        <taxon>Alveolata</taxon>
        <taxon>Colpodellida</taxon>
        <taxon>Vitrellaceae</taxon>
        <taxon>Vitrella</taxon>
    </lineage>
</organism>
<feature type="transmembrane region" description="Helical" evidence="8">
    <location>
        <begin position="283"/>
        <end position="304"/>
    </location>
</feature>
<dbReference type="InterPro" id="IPR018047">
    <property type="entry name" value="Ammonium_transpt_CS"/>
</dbReference>
<protein>
    <recommendedName>
        <fullName evidence="9">Ammonium transporter AmtB-like domain-containing protein</fullName>
    </recommendedName>
</protein>
<dbReference type="Gene3D" id="1.10.3430.10">
    <property type="entry name" value="Ammonium transporter AmtB like domains"/>
    <property type="match status" value="1"/>
</dbReference>
<keyword evidence="3" id="KW-0813">Transport</keyword>
<dbReference type="GO" id="GO:0097272">
    <property type="term" value="P:ammonium homeostasis"/>
    <property type="evidence" value="ECO:0007669"/>
    <property type="project" value="TreeGrafter"/>
</dbReference>
<keyword evidence="5 8" id="KW-1133">Transmembrane helix</keyword>
<dbReference type="STRING" id="1169540.A0A0G4FM62"/>
<evidence type="ECO:0000256" key="3">
    <source>
        <dbReference type="ARBA" id="ARBA00022448"/>
    </source>
</evidence>
<dbReference type="PANTHER" id="PTHR11730:SF6">
    <property type="entry name" value="AMMONIUM TRANSPORTER"/>
    <property type="match status" value="1"/>
</dbReference>
<gene>
    <name evidence="10" type="ORF">Vbra_21430</name>
</gene>
<feature type="transmembrane region" description="Helical" evidence="8">
    <location>
        <begin position="337"/>
        <end position="358"/>
    </location>
</feature>
<keyword evidence="7" id="KW-0924">Ammonia transport</keyword>
<reference evidence="10 11" key="1">
    <citation type="submission" date="2014-11" db="EMBL/GenBank/DDBJ databases">
        <authorList>
            <person name="Zhu J."/>
            <person name="Qi W."/>
            <person name="Song R."/>
        </authorList>
    </citation>
    <scope>NUCLEOTIDE SEQUENCE [LARGE SCALE GENOMIC DNA]</scope>
</reference>
<dbReference type="PANTHER" id="PTHR11730">
    <property type="entry name" value="AMMONIUM TRANSPORTER"/>
    <property type="match status" value="1"/>
</dbReference>
<dbReference type="Proteomes" id="UP000041254">
    <property type="component" value="Unassembled WGS sequence"/>
</dbReference>
<dbReference type="PhylomeDB" id="A0A0G4FM62"/>
<feature type="domain" description="Ammonium transporter AmtB-like" evidence="9">
    <location>
        <begin position="171"/>
        <end position="380"/>
    </location>
</feature>
<feature type="transmembrane region" description="Helical" evidence="8">
    <location>
        <begin position="199"/>
        <end position="221"/>
    </location>
</feature>